<evidence type="ECO:0000313" key="2">
    <source>
        <dbReference type="Proteomes" id="UP000199504"/>
    </source>
</evidence>
<reference evidence="2" key="1">
    <citation type="submission" date="2016-06" db="EMBL/GenBank/DDBJ databases">
        <authorList>
            <person name="Varghese N."/>
            <person name="Submissions Spin"/>
        </authorList>
    </citation>
    <scope>NUCLEOTIDE SEQUENCE [LARGE SCALE GENOMIC DNA]</scope>
    <source>
        <strain evidence="2">DSM 44830</strain>
    </source>
</reference>
<evidence type="ECO:0000313" key="1">
    <source>
        <dbReference type="EMBL" id="SCF02422.1"/>
    </source>
</evidence>
<protein>
    <submittedName>
        <fullName evidence="1">Uncharacterized protein</fullName>
    </submittedName>
</protein>
<organism evidence="1 2">
    <name type="scientific">Micromonospora mirobrigensis</name>
    <dbReference type="NCBI Taxonomy" id="262898"/>
    <lineage>
        <taxon>Bacteria</taxon>
        <taxon>Bacillati</taxon>
        <taxon>Actinomycetota</taxon>
        <taxon>Actinomycetes</taxon>
        <taxon>Micromonosporales</taxon>
        <taxon>Micromonosporaceae</taxon>
        <taxon>Micromonospora</taxon>
    </lineage>
</organism>
<dbReference type="RefSeq" id="WP_245669900.1">
    <property type="nucleotide sequence ID" value="NZ_FMCX01000002.1"/>
</dbReference>
<dbReference type="Proteomes" id="UP000199504">
    <property type="component" value="Unassembled WGS sequence"/>
</dbReference>
<name>A0A1C4X1S1_9ACTN</name>
<dbReference type="AlphaFoldDB" id="A0A1C4X1S1"/>
<keyword evidence="2" id="KW-1185">Reference proteome</keyword>
<sequence length="167" mass="18755">MPTSAPLTDQVVTVCFAPGEDADWFAASEKVNDLLHANGTPARRYHVRHRRFIGWLTRFLSYYLLDAARRLGAVTMAAGGRKSRLDLTATTTKAAHAAALRWIDTNRCPTRVTCCWCHPDRLTINLPGLCGFPGRQRGPARYTVEGWPEIWPALDFKSDHLDSNRHP</sequence>
<proteinExistence type="predicted"/>
<accession>A0A1C4X1S1</accession>
<dbReference type="EMBL" id="FMCX01000002">
    <property type="protein sequence ID" value="SCF02422.1"/>
    <property type="molecule type" value="Genomic_DNA"/>
</dbReference>
<gene>
    <name evidence="1" type="ORF">GA0070564_102653</name>
</gene>